<keyword evidence="5" id="KW-0808">Transferase</keyword>
<dbReference type="InterPro" id="IPR003594">
    <property type="entry name" value="HATPase_dom"/>
</dbReference>
<dbReference type="SMART" id="SM00304">
    <property type="entry name" value="HAMP"/>
    <property type="match status" value="1"/>
</dbReference>
<dbReference type="GO" id="GO:0005886">
    <property type="term" value="C:plasma membrane"/>
    <property type="evidence" value="ECO:0007669"/>
    <property type="project" value="TreeGrafter"/>
</dbReference>
<reference evidence="14 15" key="1">
    <citation type="journal article" date="2012" name="J. Bacteriol.">
        <title>Genome Sequence of Fibrella aestuarina BUZ 2T, a Filamentous Marine Bacterium.</title>
        <authorList>
            <person name="Filippini M."/>
            <person name="Qi W."/>
            <person name="Blom J."/>
            <person name="Goesmann A."/>
            <person name="Smits T.H."/>
            <person name="Bagheri H.C."/>
        </authorList>
    </citation>
    <scope>NUCLEOTIDE SEQUENCE [LARGE SCALE GENOMIC DNA]</scope>
    <source>
        <strain evidence="15">BUZ 2T</strain>
    </source>
</reference>
<keyword evidence="8 11" id="KW-1133">Transmembrane helix</keyword>
<dbReference type="PRINTS" id="PR00344">
    <property type="entry name" value="BCTRLSENSOR"/>
</dbReference>
<evidence type="ECO:0000256" key="9">
    <source>
        <dbReference type="ARBA" id="ARBA00023012"/>
    </source>
</evidence>
<dbReference type="KEGG" id="fae:FAES_2785"/>
<dbReference type="SUPFAM" id="SSF47384">
    <property type="entry name" value="Homodimeric domain of signal transducing histidine kinase"/>
    <property type="match status" value="1"/>
</dbReference>
<feature type="domain" description="Histidine kinase" evidence="12">
    <location>
        <begin position="238"/>
        <end position="456"/>
    </location>
</feature>
<evidence type="ECO:0000313" key="15">
    <source>
        <dbReference type="Proteomes" id="UP000011058"/>
    </source>
</evidence>
<dbReference type="PROSITE" id="PS50885">
    <property type="entry name" value="HAMP"/>
    <property type="match status" value="1"/>
</dbReference>
<dbReference type="InterPro" id="IPR036097">
    <property type="entry name" value="HisK_dim/P_sf"/>
</dbReference>
<evidence type="ECO:0000256" key="11">
    <source>
        <dbReference type="SAM" id="Phobius"/>
    </source>
</evidence>
<dbReference type="InterPro" id="IPR005467">
    <property type="entry name" value="His_kinase_dom"/>
</dbReference>
<dbReference type="eggNOG" id="COG2205">
    <property type="taxonomic scope" value="Bacteria"/>
</dbReference>
<dbReference type="Pfam" id="PF00512">
    <property type="entry name" value="HisKA"/>
    <property type="match status" value="1"/>
</dbReference>
<dbReference type="GO" id="GO:0000155">
    <property type="term" value="F:phosphorelay sensor kinase activity"/>
    <property type="evidence" value="ECO:0007669"/>
    <property type="project" value="InterPro"/>
</dbReference>
<evidence type="ECO:0000256" key="7">
    <source>
        <dbReference type="ARBA" id="ARBA00022777"/>
    </source>
</evidence>
<name>I0K9J1_9BACT</name>
<evidence type="ECO:0000256" key="6">
    <source>
        <dbReference type="ARBA" id="ARBA00022692"/>
    </source>
</evidence>
<dbReference type="SUPFAM" id="SSF55874">
    <property type="entry name" value="ATPase domain of HSP90 chaperone/DNA topoisomerase II/histidine kinase"/>
    <property type="match status" value="1"/>
</dbReference>
<dbReference type="EC" id="2.7.13.3" evidence="3"/>
<comment type="catalytic activity">
    <reaction evidence="1">
        <text>ATP + protein L-histidine = ADP + protein N-phospho-L-histidine.</text>
        <dbReference type="EC" id="2.7.13.3"/>
    </reaction>
</comment>
<keyword evidence="6 11" id="KW-0812">Transmembrane</keyword>
<evidence type="ECO:0000256" key="3">
    <source>
        <dbReference type="ARBA" id="ARBA00012438"/>
    </source>
</evidence>
<dbReference type="InterPro" id="IPR003660">
    <property type="entry name" value="HAMP_dom"/>
</dbReference>
<keyword evidence="15" id="KW-1185">Reference proteome</keyword>
<accession>I0K9J1</accession>
<dbReference type="SMART" id="SM00387">
    <property type="entry name" value="HATPase_c"/>
    <property type="match status" value="1"/>
</dbReference>
<dbReference type="PROSITE" id="PS50109">
    <property type="entry name" value="HIS_KIN"/>
    <property type="match status" value="1"/>
</dbReference>
<proteinExistence type="predicted"/>
<dbReference type="PANTHER" id="PTHR45436">
    <property type="entry name" value="SENSOR HISTIDINE KINASE YKOH"/>
    <property type="match status" value="1"/>
</dbReference>
<feature type="domain" description="HAMP" evidence="13">
    <location>
        <begin position="177"/>
        <end position="230"/>
    </location>
</feature>
<keyword evidence="10 11" id="KW-0472">Membrane</keyword>
<dbReference type="InterPro" id="IPR004358">
    <property type="entry name" value="Sig_transdc_His_kin-like_C"/>
</dbReference>
<dbReference type="AlphaFoldDB" id="I0K9J1"/>
<keyword evidence="4" id="KW-0597">Phosphoprotein</keyword>
<dbReference type="EMBL" id="HE796683">
    <property type="protein sequence ID" value="CCH00794.1"/>
    <property type="molecule type" value="Genomic_DNA"/>
</dbReference>
<dbReference type="InterPro" id="IPR036890">
    <property type="entry name" value="HATPase_C_sf"/>
</dbReference>
<evidence type="ECO:0000259" key="13">
    <source>
        <dbReference type="PROSITE" id="PS50885"/>
    </source>
</evidence>
<dbReference type="RefSeq" id="WP_015331893.1">
    <property type="nucleotide sequence ID" value="NC_020054.1"/>
</dbReference>
<evidence type="ECO:0000256" key="1">
    <source>
        <dbReference type="ARBA" id="ARBA00000085"/>
    </source>
</evidence>
<dbReference type="Pfam" id="PF02518">
    <property type="entry name" value="HATPase_c"/>
    <property type="match status" value="1"/>
</dbReference>
<sequence length="456" mass="51453">MTIRSRLIVRFTGLVTSILLLTFVSIYAFCWYFISSDFYRRLDRKANTMGDMLIRHRLDADLIRQLNRIRRDQLPNQKVLIYNGRDTLIFSTNESLSLTIPKRTLDDIRRVRQKDFRQDGYYLSGSRYLTADGAFVVVASAQNVYGDDFLYRLRWALTGLLGLIIGITTLAGWIFAGDAMRPVQQIDNTLSHIFPNNRDERLPVRPDADEISRLSGTINRLLDRVGESFRLQRLFVANVSHELKNPLTQISSQLEVSLLKPREPAAYQATIRSVLDDVSELATLTHELLQLSQVQQDAAVGMLTDLVRVDELAWDIRDTVSALNPRFRVTVTLGTLPDDPDQLAIPGNRTLLATALKNLTENACKFAPDGQAQVAVQLTGRAVRLTVANEGPPIPAEEQPYLFEPFYRSRQTADQVRGYGVGLSLVEQIVRLHRGQLSVQSEAGSPTVFTIELPRL</sequence>
<dbReference type="SMART" id="SM00388">
    <property type="entry name" value="HisKA"/>
    <property type="match status" value="1"/>
</dbReference>
<dbReference type="Gene3D" id="3.30.565.10">
    <property type="entry name" value="Histidine kinase-like ATPase, C-terminal domain"/>
    <property type="match status" value="1"/>
</dbReference>
<dbReference type="InterPro" id="IPR050428">
    <property type="entry name" value="TCS_sensor_his_kinase"/>
</dbReference>
<gene>
    <name evidence="14" type="ORF">FAES_2785</name>
</gene>
<evidence type="ECO:0000256" key="10">
    <source>
        <dbReference type="ARBA" id="ARBA00023136"/>
    </source>
</evidence>
<evidence type="ECO:0000256" key="2">
    <source>
        <dbReference type="ARBA" id="ARBA00004370"/>
    </source>
</evidence>
<comment type="subcellular location">
    <subcellularLocation>
        <location evidence="2">Membrane</location>
    </subcellularLocation>
</comment>
<dbReference type="PATRIC" id="fig|1166018.3.peg.4555"/>
<evidence type="ECO:0000313" key="14">
    <source>
        <dbReference type="EMBL" id="CCH00794.1"/>
    </source>
</evidence>
<dbReference type="Gene3D" id="1.10.287.130">
    <property type="match status" value="1"/>
</dbReference>
<dbReference type="OrthoDB" id="594725at2"/>
<evidence type="ECO:0000256" key="8">
    <source>
        <dbReference type="ARBA" id="ARBA00022989"/>
    </source>
</evidence>
<keyword evidence="9" id="KW-0902">Two-component regulatory system</keyword>
<feature type="transmembrane region" description="Helical" evidence="11">
    <location>
        <begin position="155"/>
        <end position="176"/>
    </location>
</feature>
<dbReference type="STRING" id="1166018.FAES_2785"/>
<keyword evidence="7 14" id="KW-0418">Kinase</keyword>
<protein>
    <recommendedName>
        <fullName evidence="3">histidine kinase</fullName>
        <ecNumber evidence="3">2.7.13.3</ecNumber>
    </recommendedName>
</protein>
<dbReference type="Proteomes" id="UP000011058">
    <property type="component" value="Chromosome"/>
</dbReference>
<evidence type="ECO:0000256" key="5">
    <source>
        <dbReference type="ARBA" id="ARBA00022679"/>
    </source>
</evidence>
<organism evidence="14 15">
    <name type="scientific">Fibrella aestuarina BUZ 2</name>
    <dbReference type="NCBI Taxonomy" id="1166018"/>
    <lineage>
        <taxon>Bacteria</taxon>
        <taxon>Pseudomonadati</taxon>
        <taxon>Bacteroidota</taxon>
        <taxon>Cytophagia</taxon>
        <taxon>Cytophagales</taxon>
        <taxon>Spirosomataceae</taxon>
        <taxon>Fibrella</taxon>
    </lineage>
</organism>
<evidence type="ECO:0000259" key="12">
    <source>
        <dbReference type="PROSITE" id="PS50109"/>
    </source>
</evidence>
<evidence type="ECO:0000256" key="4">
    <source>
        <dbReference type="ARBA" id="ARBA00022553"/>
    </source>
</evidence>
<dbReference type="InterPro" id="IPR003661">
    <property type="entry name" value="HisK_dim/P_dom"/>
</dbReference>
<dbReference type="HOGENOM" id="CLU_000445_89_6_10"/>
<dbReference type="PANTHER" id="PTHR45436:SF5">
    <property type="entry name" value="SENSOR HISTIDINE KINASE TRCS"/>
    <property type="match status" value="1"/>
</dbReference>
<dbReference type="Gene3D" id="6.10.340.10">
    <property type="match status" value="1"/>
</dbReference>
<feature type="transmembrane region" description="Helical" evidence="11">
    <location>
        <begin position="7"/>
        <end position="34"/>
    </location>
</feature>
<dbReference type="CDD" id="cd00082">
    <property type="entry name" value="HisKA"/>
    <property type="match status" value="1"/>
</dbReference>